<gene>
    <name evidence="1" type="ORF">LMG32289_05121</name>
</gene>
<reference evidence="1 2" key="1">
    <citation type="submission" date="2021-08" db="EMBL/GenBank/DDBJ databases">
        <authorList>
            <person name="Peeters C."/>
        </authorList>
    </citation>
    <scope>NUCLEOTIDE SEQUENCE [LARGE SCALE GENOMIC DNA]</scope>
    <source>
        <strain evidence="1 2">LMG 32289</strain>
    </source>
</reference>
<dbReference type="EMBL" id="CAJZAG010000011">
    <property type="protein sequence ID" value="CAG9182553.1"/>
    <property type="molecule type" value="Genomic_DNA"/>
</dbReference>
<protein>
    <recommendedName>
        <fullName evidence="3">Lipoprotein</fullName>
    </recommendedName>
</protein>
<evidence type="ECO:0000313" key="1">
    <source>
        <dbReference type="EMBL" id="CAG9182553.1"/>
    </source>
</evidence>
<accession>A0ABN7ZB82</accession>
<dbReference type="Proteomes" id="UP000706525">
    <property type="component" value="Unassembled WGS sequence"/>
</dbReference>
<sequence length="204" mass="22342">MPIYIIDGVKMKNRTYSSLLLVLLATGCSLMPQPTLHLKQEQPTYDPAVSARVRFLSGNGTADADFWPQKACYRTPGLRIDPDVVHVNTESGWSYSATSTTIGMPQSPREYMRFEGLTFKDFIKEQVVAGNKPITVKLMAFGHNSSCKPPAVTFTPAAGVDYDIFMAWQAGRCRVAIQRIDASGLDDPILPTLAKECEPIGPAG</sequence>
<proteinExistence type="predicted"/>
<name>A0ABN7ZB82_9BURK</name>
<comment type="caution">
    <text evidence="1">The sequence shown here is derived from an EMBL/GenBank/DDBJ whole genome shotgun (WGS) entry which is preliminary data.</text>
</comment>
<organism evidence="1 2">
    <name type="scientific">Cupriavidus pampae</name>
    <dbReference type="NCBI Taxonomy" id="659251"/>
    <lineage>
        <taxon>Bacteria</taxon>
        <taxon>Pseudomonadati</taxon>
        <taxon>Pseudomonadota</taxon>
        <taxon>Betaproteobacteria</taxon>
        <taxon>Burkholderiales</taxon>
        <taxon>Burkholderiaceae</taxon>
        <taxon>Cupriavidus</taxon>
    </lineage>
</organism>
<keyword evidence="2" id="KW-1185">Reference proteome</keyword>
<evidence type="ECO:0008006" key="3">
    <source>
        <dbReference type="Google" id="ProtNLM"/>
    </source>
</evidence>
<evidence type="ECO:0000313" key="2">
    <source>
        <dbReference type="Proteomes" id="UP000706525"/>
    </source>
</evidence>